<dbReference type="STRING" id="1335309.GA0116948_11599"/>
<dbReference type="Proteomes" id="UP000242818">
    <property type="component" value="Unassembled WGS sequence"/>
</dbReference>
<evidence type="ECO:0000313" key="1">
    <source>
        <dbReference type="EMBL" id="SCC57293.1"/>
    </source>
</evidence>
<name>A0A1C4FNR8_9BACT</name>
<evidence type="ECO:0000313" key="2">
    <source>
        <dbReference type="Proteomes" id="UP000242818"/>
    </source>
</evidence>
<gene>
    <name evidence="1" type="ORF">GA0116948_11599</name>
</gene>
<protein>
    <submittedName>
        <fullName evidence="1">Beta-glucosidase</fullName>
    </submittedName>
</protein>
<proteinExistence type="predicted"/>
<keyword evidence="2" id="KW-1185">Reference proteome</keyword>
<organism evidence="1 2">
    <name type="scientific">Chitinophaga costaii</name>
    <dbReference type="NCBI Taxonomy" id="1335309"/>
    <lineage>
        <taxon>Bacteria</taxon>
        <taxon>Pseudomonadati</taxon>
        <taxon>Bacteroidota</taxon>
        <taxon>Chitinophagia</taxon>
        <taxon>Chitinophagales</taxon>
        <taxon>Chitinophagaceae</taxon>
        <taxon>Chitinophaga</taxon>
    </lineage>
</organism>
<dbReference type="AlphaFoldDB" id="A0A1C4FNR8"/>
<reference evidence="1 2" key="1">
    <citation type="submission" date="2016-08" db="EMBL/GenBank/DDBJ databases">
        <authorList>
            <person name="Seilhamer J.J."/>
        </authorList>
    </citation>
    <scope>NUCLEOTIDE SEQUENCE [LARGE SCALE GENOMIC DNA]</scope>
    <source>
        <strain evidence="1 2">A37T2</strain>
    </source>
</reference>
<sequence length="81" mass="8412">MATATAKGYDKPENSDTMALKNAAANARVIVLGLGENAYAESPGNISDLVLAPNQVALTIAAPCNTSSFAKAFLPMQWQGK</sequence>
<dbReference type="OrthoDB" id="9805821at2"/>
<dbReference type="EMBL" id="FMAR01000015">
    <property type="protein sequence ID" value="SCC57293.1"/>
    <property type="molecule type" value="Genomic_DNA"/>
</dbReference>
<dbReference type="RefSeq" id="WP_089714637.1">
    <property type="nucleotide sequence ID" value="NZ_FMAR01000015.1"/>
</dbReference>
<accession>A0A1C4FNR8</accession>